<dbReference type="OrthoDB" id="383905at2157"/>
<dbReference type="AlphaFoldDB" id="A0A6A8GAC4"/>
<keyword evidence="3" id="KW-1185">Reference proteome</keyword>
<keyword evidence="1" id="KW-0472">Membrane</keyword>
<keyword evidence="1" id="KW-0812">Transmembrane</keyword>
<reference evidence="2 3" key="1">
    <citation type="submission" date="2019-11" db="EMBL/GenBank/DDBJ databases">
        <title>Whole genome sequence of Haloferax sp. MBLA0078.</title>
        <authorList>
            <person name="Seo M.-J."/>
            <person name="Cho E.-S."/>
        </authorList>
    </citation>
    <scope>NUCLEOTIDE SEQUENCE [LARGE SCALE GENOMIC DNA]</scope>
    <source>
        <strain evidence="2 3">MBLA0078</strain>
    </source>
</reference>
<evidence type="ECO:0000313" key="2">
    <source>
        <dbReference type="EMBL" id="MRW98024.1"/>
    </source>
</evidence>
<organism evidence="2 3">
    <name type="scientific">Haloferax marinum</name>
    <dbReference type="NCBI Taxonomy" id="2666143"/>
    <lineage>
        <taxon>Archaea</taxon>
        <taxon>Methanobacteriati</taxon>
        <taxon>Methanobacteriota</taxon>
        <taxon>Stenosarchaea group</taxon>
        <taxon>Halobacteria</taxon>
        <taxon>Halobacteriales</taxon>
        <taxon>Haloferacaceae</taxon>
        <taxon>Haloferax</taxon>
    </lineage>
</organism>
<comment type="caution">
    <text evidence="2">The sequence shown here is derived from an EMBL/GenBank/DDBJ whole genome shotgun (WGS) entry which is preliminary data.</text>
</comment>
<keyword evidence="1" id="KW-1133">Transmembrane helix</keyword>
<sequence>MAGDKVRRRLAVASLLFLVVVGAGIGVWNYQDVRACHDMYDDDPSVIVECEDSFTDVVRGVSVLSVTVGCVGLILTVRRGKRL</sequence>
<dbReference type="RefSeq" id="WP_151114017.1">
    <property type="nucleotide sequence ID" value="NZ_WKJQ01000002.1"/>
</dbReference>
<evidence type="ECO:0000313" key="3">
    <source>
        <dbReference type="Proteomes" id="UP000443423"/>
    </source>
</evidence>
<evidence type="ECO:0000256" key="1">
    <source>
        <dbReference type="SAM" id="Phobius"/>
    </source>
</evidence>
<proteinExistence type="predicted"/>
<feature type="transmembrane region" description="Helical" evidence="1">
    <location>
        <begin position="57"/>
        <end position="77"/>
    </location>
</feature>
<dbReference type="Proteomes" id="UP000443423">
    <property type="component" value="Unassembled WGS sequence"/>
</dbReference>
<feature type="transmembrane region" description="Helical" evidence="1">
    <location>
        <begin position="12"/>
        <end position="30"/>
    </location>
</feature>
<name>A0A6A8GAC4_9EURY</name>
<gene>
    <name evidence="2" type="ORF">GJR99_15770</name>
</gene>
<accession>A0A6A8GAC4</accession>
<dbReference type="EMBL" id="WKJQ01000002">
    <property type="protein sequence ID" value="MRW98024.1"/>
    <property type="molecule type" value="Genomic_DNA"/>
</dbReference>
<protein>
    <submittedName>
        <fullName evidence="2">Uncharacterized protein</fullName>
    </submittedName>
</protein>